<dbReference type="PANTHER" id="PTHR42785:SF1">
    <property type="entry name" value="DNA TOPOISOMERASE"/>
    <property type="match status" value="1"/>
</dbReference>
<dbReference type="Gene3D" id="3.30.65.10">
    <property type="entry name" value="Bacterial Topoisomerase I, domain 1"/>
    <property type="match status" value="3"/>
</dbReference>
<feature type="region of interest" description="Disordered" evidence="13">
    <location>
        <begin position="877"/>
        <end position="912"/>
    </location>
</feature>
<evidence type="ECO:0000256" key="7">
    <source>
        <dbReference type="ARBA" id="ARBA00022842"/>
    </source>
</evidence>
<evidence type="ECO:0000256" key="9">
    <source>
        <dbReference type="ARBA" id="ARBA00023125"/>
    </source>
</evidence>
<evidence type="ECO:0000313" key="16">
    <source>
        <dbReference type="EMBL" id="GHA20033.1"/>
    </source>
</evidence>
<dbReference type="Proteomes" id="UP000614811">
    <property type="component" value="Unassembled WGS sequence"/>
</dbReference>
<dbReference type="GO" id="GO:0005694">
    <property type="term" value="C:chromosome"/>
    <property type="evidence" value="ECO:0007669"/>
    <property type="project" value="InterPro"/>
</dbReference>
<dbReference type="AlphaFoldDB" id="A0A918VQS0"/>
<evidence type="ECO:0000259" key="14">
    <source>
        <dbReference type="PROSITE" id="PS50880"/>
    </source>
</evidence>
<dbReference type="FunFam" id="1.10.290.10:FF:000002">
    <property type="entry name" value="DNA topoisomerase 1"/>
    <property type="match status" value="1"/>
</dbReference>
<keyword evidence="10 12" id="KW-0413">Isomerase</keyword>
<feature type="domain" description="Toprim" evidence="14">
    <location>
        <begin position="3"/>
        <end position="154"/>
    </location>
</feature>
<evidence type="ECO:0000256" key="11">
    <source>
        <dbReference type="ARBA" id="ARBA00053060"/>
    </source>
</evidence>
<dbReference type="InterPro" id="IPR028612">
    <property type="entry name" value="Topoisom_1_IA"/>
</dbReference>
<dbReference type="Gene3D" id="1.10.290.10">
    <property type="entry name" value="Topoisomerase I, domain 4"/>
    <property type="match status" value="1"/>
</dbReference>
<feature type="site" description="Interaction with DNA" evidence="12">
    <location>
        <position position="519"/>
    </location>
</feature>
<dbReference type="Pfam" id="PF21372">
    <property type="entry name" value="Zn_ribbon_bTOP1"/>
    <property type="match status" value="1"/>
</dbReference>
<evidence type="ECO:0000259" key="15">
    <source>
        <dbReference type="PROSITE" id="PS52039"/>
    </source>
</evidence>
<evidence type="ECO:0000256" key="5">
    <source>
        <dbReference type="ARBA" id="ARBA00022771"/>
    </source>
</evidence>
<dbReference type="SMART" id="SM00437">
    <property type="entry name" value="TOP1Ac"/>
    <property type="match status" value="1"/>
</dbReference>
<dbReference type="PROSITE" id="PS50880">
    <property type="entry name" value="TOPRIM"/>
    <property type="match status" value="1"/>
</dbReference>
<dbReference type="InterPro" id="IPR000380">
    <property type="entry name" value="Topo_IA"/>
</dbReference>
<evidence type="ECO:0000313" key="17">
    <source>
        <dbReference type="Proteomes" id="UP000614811"/>
    </source>
</evidence>
<dbReference type="HAMAP" id="MF_00952">
    <property type="entry name" value="Topoisom_1_prok"/>
    <property type="match status" value="1"/>
</dbReference>
<dbReference type="PRINTS" id="PR00417">
    <property type="entry name" value="PRTPISMRASEI"/>
</dbReference>
<gene>
    <name evidence="12 16" type="primary">topA</name>
    <name evidence="16" type="ORF">GCM10008090_32330</name>
</gene>
<dbReference type="InterPro" id="IPR049330">
    <property type="entry name" value="TOP1_Znf"/>
</dbReference>
<dbReference type="SMART" id="SM00436">
    <property type="entry name" value="TOP1Bc"/>
    <property type="match status" value="1"/>
</dbReference>
<evidence type="ECO:0000256" key="12">
    <source>
        <dbReference type="HAMAP-Rule" id="MF_00952"/>
    </source>
</evidence>
<dbReference type="FunFam" id="3.30.65.10:FF:000002">
    <property type="entry name" value="DNA topoisomerase 1"/>
    <property type="match status" value="1"/>
</dbReference>
<dbReference type="InterPro" id="IPR013498">
    <property type="entry name" value="Topo_IA_Znf"/>
</dbReference>
<dbReference type="InterPro" id="IPR034149">
    <property type="entry name" value="TOPRIM_TopoI"/>
</dbReference>
<keyword evidence="4" id="KW-0677">Repeat</keyword>
<dbReference type="NCBIfam" id="TIGR01051">
    <property type="entry name" value="topA_bact"/>
    <property type="match status" value="1"/>
</dbReference>
<comment type="function">
    <text evidence="11 12">Releases the supercoiling and torsional tension of DNA, which is introduced during the DNA replication and transcription, by transiently cleaving and rejoining one strand of the DNA duplex. Introduces a single-strand break via transesterification at a target site in duplex DNA. The scissile phosphodiester is attacked by the catalytic tyrosine of the enzyme, resulting in the formation of a DNA-(5'-phosphotyrosyl)-enzyme intermediate and the expulsion of a 3'-OH DNA strand. The free DNA strand then undergoes passage around the unbroken strand, thus removing DNA supercoils. Finally, in the religation step, the DNA 3'-OH attacks the covalent intermediate to expel the active-site tyrosine and restore the DNA phosphodiester backbone.</text>
</comment>
<keyword evidence="9 12" id="KW-0238">DNA-binding</keyword>
<feature type="site" description="Interaction with DNA" evidence="12">
    <location>
        <position position="180"/>
    </location>
</feature>
<dbReference type="InterPro" id="IPR013826">
    <property type="entry name" value="Topo_IA_cen_sub3"/>
</dbReference>
<reference evidence="16" key="1">
    <citation type="journal article" date="2014" name="Int. J. Syst. Evol. Microbiol.">
        <title>Complete genome sequence of Corynebacterium casei LMG S-19264T (=DSM 44701T), isolated from a smear-ripened cheese.</title>
        <authorList>
            <consortium name="US DOE Joint Genome Institute (JGI-PGF)"/>
            <person name="Walter F."/>
            <person name="Albersmeier A."/>
            <person name="Kalinowski J."/>
            <person name="Ruckert C."/>
        </authorList>
    </citation>
    <scope>NUCLEOTIDE SEQUENCE</scope>
    <source>
        <strain evidence="16">KCTC 12711</strain>
    </source>
</reference>
<keyword evidence="6" id="KW-0862">Zinc</keyword>
<dbReference type="Pfam" id="PF08272">
    <property type="entry name" value="Zn_Ribbon_Topo"/>
    <property type="match status" value="2"/>
</dbReference>
<protein>
    <recommendedName>
        <fullName evidence="12">DNA topoisomerase 1</fullName>
        <ecNumber evidence="12">5.6.2.1</ecNumber>
    </recommendedName>
    <alternativeName>
        <fullName evidence="12">DNA topoisomerase I</fullName>
    </alternativeName>
</protein>
<dbReference type="SMART" id="SM00493">
    <property type="entry name" value="TOPRIM"/>
    <property type="match status" value="1"/>
</dbReference>
<dbReference type="PANTHER" id="PTHR42785">
    <property type="entry name" value="DNA TOPOISOMERASE, TYPE IA, CORE"/>
    <property type="match status" value="1"/>
</dbReference>
<keyword evidence="7" id="KW-0460">Magnesium</keyword>
<dbReference type="Gene3D" id="1.10.460.10">
    <property type="entry name" value="Topoisomerase I, domain 2"/>
    <property type="match status" value="1"/>
</dbReference>
<name>A0A918VQS0_9GAMM</name>
<dbReference type="InterPro" id="IPR023406">
    <property type="entry name" value="Topo_IA_AS"/>
</dbReference>
<evidence type="ECO:0000256" key="1">
    <source>
        <dbReference type="ARBA" id="ARBA00000213"/>
    </source>
</evidence>
<organism evidence="16 17">
    <name type="scientific">Arenicella chitinivorans</name>
    <dbReference type="NCBI Taxonomy" id="1329800"/>
    <lineage>
        <taxon>Bacteria</taxon>
        <taxon>Pseudomonadati</taxon>
        <taxon>Pseudomonadota</taxon>
        <taxon>Gammaproteobacteria</taxon>
        <taxon>Arenicellales</taxon>
        <taxon>Arenicellaceae</taxon>
        <taxon>Arenicella</taxon>
    </lineage>
</organism>
<comment type="caution">
    <text evidence="16">The sequence shown here is derived from an EMBL/GenBank/DDBJ whole genome shotgun (WGS) entry which is preliminary data.</text>
</comment>
<dbReference type="SUPFAM" id="SSF57783">
    <property type="entry name" value="Zinc beta-ribbon"/>
    <property type="match status" value="3"/>
</dbReference>
<dbReference type="GO" id="GO:0003917">
    <property type="term" value="F:DNA topoisomerase type I (single strand cut, ATP-independent) activity"/>
    <property type="evidence" value="ECO:0007669"/>
    <property type="project" value="UniProtKB-UniRule"/>
</dbReference>
<reference evidence="16" key="2">
    <citation type="submission" date="2020-09" db="EMBL/GenBank/DDBJ databases">
        <authorList>
            <person name="Sun Q."/>
            <person name="Kim S."/>
        </authorList>
    </citation>
    <scope>NUCLEOTIDE SEQUENCE</scope>
    <source>
        <strain evidence="16">KCTC 12711</strain>
    </source>
</reference>
<evidence type="ECO:0000256" key="3">
    <source>
        <dbReference type="ARBA" id="ARBA00022723"/>
    </source>
</evidence>
<dbReference type="InterPro" id="IPR023405">
    <property type="entry name" value="Topo_IA_core_domain"/>
</dbReference>
<proteinExistence type="inferred from homology"/>
<dbReference type="PROSITE" id="PS52039">
    <property type="entry name" value="TOPO_IA_2"/>
    <property type="match status" value="1"/>
</dbReference>
<dbReference type="GO" id="GO:0006265">
    <property type="term" value="P:DNA topological change"/>
    <property type="evidence" value="ECO:0007669"/>
    <property type="project" value="UniProtKB-UniRule"/>
</dbReference>
<feature type="domain" description="Topo IA-type catalytic" evidence="15">
    <location>
        <begin position="170"/>
        <end position="588"/>
    </location>
</feature>
<dbReference type="EC" id="5.6.2.1" evidence="12"/>
<dbReference type="InterPro" id="IPR006171">
    <property type="entry name" value="TOPRIM_dom"/>
</dbReference>
<keyword evidence="5" id="KW-0863">Zinc-finger</keyword>
<dbReference type="GO" id="GO:0003677">
    <property type="term" value="F:DNA binding"/>
    <property type="evidence" value="ECO:0007669"/>
    <property type="project" value="UniProtKB-KW"/>
</dbReference>
<evidence type="ECO:0000256" key="10">
    <source>
        <dbReference type="ARBA" id="ARBA00023235"/>
    </source>
</evidence>
<dbReference type="InterPro" id="IPR013263">
    <property type="entry name" value="TopoI_Znr_bac"/>
</dbReference>
<evidence type="ECO:0000256" key="6">
    <source>
        <dbReference type="ARBA" id="ARBA00022833"/>
    </source>
</evidence>
<feature type="site" description="Interaction with DNA" evidence="12">
    <location>
        <position position="181"/>
    </location>
</feature>
<dbReference type="InterPro" id="IPR013497">
    <property type="entry name" value="Topo_IA_cen"/>
</dbReference>
<comment type="subunit">
    <text evidence="12">Monomer.</text>
</comment>
<dbReference type="Pfam" id="PF01751">
    <property type="entry name" value="Toprim"/>
    <property type="match status" value="1"/>
</dbReference>
<dbReference type="Pfam" id="PF01131">
    <property type="entry name" value="Topoisom_bac"/>
    <property type="match status" value="1"/>
</dbReference>
<accession>A0A918VQS0</accession>
<feature type="site" description="Interaction with DNA" evidence="12">
    <location>
        <position position="33"/>
    </location>
</feature>
<dbReference type="RefSeq" id="WP_189402748.1">
    <property type="nucleotide sequence ID" value="NZ_BMXA01000008.1"/>
</dbReference>
<keyword evidence="17" id="KW-1185">Reference proteome</keyword>
<feature type="site" description="Interaction with DNA" evidence="12">
    <location>
        <position position="333"/>
    </location>
</feature>
<dbReference type="InterPro" id="IPR003602">
    <property type="entry name" value="Topo_IA_DNA-bd_dom"/>
</dbReference>
<sequence length="912" mass="102722">MGKSLVIVESPAKAKTINKYLGSDYIVKSSVGHIRDLPTSGGDKKPVDAKERARQAAITRKLSPEEKIKHRQKKSREQLINRMGVNPDQGWEARYEILPGKEKVVDELVKLAKDADIIYLATDMDREGEAIAWHLQEAIGGDPSRYRRVVFNEITKSAIKSAFENPGPVDMARVNAQQARRFLDRVVGYMVSPLLWAKIARGLSAGRVQSVALRLVVEREREIRAFIPEEYWDVFADLKCAAGDRVNFEVRKHRGEAFKPLNQEQTDAALSELQGLEYQVGEVKERPTSTKPTAPYITSTLQQAASTRLGFGVKKTMMLAQRLYEAGYITYMRTDSTNLSADAVAQCRDYIQDKYGKKYLPETPRSYSSKEGAQDAHEAIRPSDVSVMPNQLSNVDRDAERLYTLIWRQFVACQMVPAKFLSTSVIVDAGEYELRTRGRVVVFDGYQKVQPPMSKGDDDAVLPIMKVGEILSLQELLPTQHFTKPPARYTEASLVKELEKRGIGRPSTYAAIISTIQDRGYVQVEKRRFYAQKMGDIVTERLVESFTDLMDYDFTANMEDRLDDVAKGRLAWRELLDSFYQEFSETLLKAQNDDDGGMRPNTPTETDIKCNSCGRNMQIRTGSTGVFLGCSGYVLPPKERCKSTMNLVPGDEAVNVDEDEEAEAKLLIKKHHCKICNAAMDSYFLDENRKLHICGNNPDCSGFEVEHGVFKIKGYEGPTLECDKCGSEMQLKNGRFGKYFGCTNESCKNTRKLLRNGEAAPPKMDPVPMPELKCQKVDDHYVLRDGASGMFLAASGFPKNRETRAPLVAEILPHKAEIDKKYNYLFSAPVADKDGVPTVIRYSRKTKEIYVQSEEDGKATGWKAFYEGGKWVESDAKTTARKKVKKKASKKKATKKKASRKKVSRKKVSKKK</sequence>
<dbReference type="InterPro" id="IPR013825">
    <property type="entry name" value="Topo_IA_cen_sub2"/>
</dbReference>
<dbReference type="InterPro" id="IPR013824">
    <property type="entry name" value="Topo_IA_cen_sub1"/>
</dbReference>
<evidence type="ECO:0000256" key="4">
    <source>
        <dbReference type="ARBA" id="ARBA00022737"/>
    </source>
</evidence>
<dbReference type="FunFam" id="3.40.50.140:FF:000001">
    <property type="entry name" value="DNA topoisomerase 1"/>
    <property type="match status" value="1"/>
</dbReference>
<feature type="compositionally biased region" description="Basic residues" evidence="13">
    <location>
        <begin position="879"/>
        <end position="912"/>
    </location>
</feature>
<dbReference type="GO" id="GO:0008270">
    <property type="term" value="F:zinc ion binding"/>
    <property type="evidence" value="ECO:0007669"/>
    <property type="project" value="UniProtKB-KW"/>
</dbReference>
<evidence type="ECO:0000256" key="2">
    <source>
        <dbReference type="ARBA" id="ARBA00009446"/>
    </source>
</evidence>
<feature type="active site" description="O-(5'-phospho-DNA)-tyrosine intermediate" evidence="12">
    <location>
        <position position="331"/>
    </location>
</feature>
<keyword evidence="3" id="KW-0479">Metal-binding</keyword>
<dbReference type="Gene3D" id="2.70.20.10">
    <property type="entry name" value="Topoisomerase I, domain 3"/>
    <property type="match status" value="1"/>
</dbReference>
<dbReference type="InterPro" id="IPR003601">
    <property type="entry name" value="Topo_IA_2"/>
</dbReference>
<dbReference type="Gene3D" id="3.40.50.140">
    <property type="match status" value="1"/>
</dbReference>
<feature type="site" description="Interaction with DNA" evidence="12">
    <location>
        <position position="196"/>
    </location>
</feature>
<dbReference type="Pfam" id="PF01396">
    <property type="entry name" value="Zn_ribbon_Top1"/>
    <property type="match status" value="2"/>
</dbReference>
<comment type="catalytic activity">
    <reaction evidence="1 12">
        <text>ATP-independent breakage of single-stranded DNA, followed by passage and rejoining.</text>
        <dbReference type="EC" id="5.6.2.1"/>
    </reaction>
</comment>
<keyword evidence="8 12" id="KW-0799">Topoisomerase</keyword>
<dbReference type="Gene3D" id="2.20.25.10">
    <property type="match status" value="1"/>
</dbReference>
<comment type="similarity">
    <text evidence="2 12">Belongs to the type IA topoisomerase family.</text>
</comment>
<dbReference type="EMBL" id="BMXA01000008">
    <property type="protein sequence ID" value="GHA20033.1"/>
    <property type="molecule type" value="Genomic_DNA"/>
</dbReference>
<dbReference type="InterPro" id="IPR005733">
    <property type="entry name" value="TopoI_bac-type"/>
</dbReference>
<dbReference type="CDD" id="cd03363">
    <property type="entry name" value="TOPRIM_TopoIA_TopoI"/>
    <property type="match status" value="1"/>
</dbReference>
<evidence type="ECO:0000256" key="13">
    <source>
        <dbReference type="SAM" id="MobiDB-lite"/>
    </source>
</evidence>
<feature type="site" description="Interaction with DNA" evidence="12">
    <location>
        <position position="189"/>
    </location>
</feature>
<feature type="region of interest" description="Interaction with DNA" evidence="12">
    <location>
        <begin position="204"/>
        <end position="209"/>
    </location>
</feature>
<evidence type="ECO:0000256" key="8">
    <source>
        <dbReference type="ARBA" id="ARBA00023029"/>
    </source>
</evidence>
<feature type="site" description="Interaction with DNA" evidence="12">
    <location>
        <position position="184"/>
    </location>
</feature>
<dbReference type="SUPFAM" id="SSF56712">
    <property type="entry name" value="Prokaryotic type I DNA topoisomerase"/>
    <property type="match status" value="1"/>
</dbReference>
<dbReference type="PROSITE" id="PS00396">
    <property type="entry name" value="TOPO_IA_1"/>
    <property type="match status" value="1"/>
</dbReference>
<dbReference type="CDD" id="cd00186">
    <property type="entry name" value="TOP1Ac"/>
    <property type="match status" value="1"/>
</dbReference>